<dbReference type="SUPFAM" id="SSF56399">
    <property type="entry name" value="ADP-ribosylation"/>
    <property type="match status" value="1"/>
</dbReference>
<sequence length="111" mass="12396">MADVTIYHLADPTEWADAQRAGRYERSTRGRSLEQEGFVHCSEADQWPGVRRRFYDDVAGDLLLLELDESALRSPVVREPAPGTDELFPHVYGPLDLDAVVATTVLHPPHG</sequence>
<dbReference type="InterPro" id="IPR009297">
    <property type="entry name" value="DUF952"/>
</dbReference>
<dbReference type="Gene3D" id="3.20.170.20">
    <property type="entry name" value="Protein of unknown function DUF952"/>
    <property type="match status" value="1"/>
</dbReference>
<dbReference type="Pfam" id="PF06108">
    <property type="entry name" value="DUF952"/>
    <property type="match status" value="1"/>
</dbReference>
<gene>
    <name evidence="1" type="ORF">FB458_4144</name>
</gene>
<evidence type="ECO:0000313" key="2">
    <source>
        <dbReference type="Proteomes" id="UP000317893"/>
    </source>
</evidence>
<proteinExistence type="predicted"/>
<name>A0A542E6W4_9MICO</name>
<evidence type="ECO:0000313" key="1">
    <source>
        <dbReference type="EMBL" id="TQJ10996.1"/>
    </source>
</evidence>
<accession>A0A542E6W4</accession>
<dbReference type="OrthoDB" id="5638018at2"/>
<comment type="caution">
    <text evidence="1">The sequence shown here is derived from an EMBL/GenBank/DDBJ whole genome shotgun (WGS) entry which is preliminary data.</text>
</comment>
<organism evidence="1 2">
    <name type="scientific">Lapillicoccus jejuensis</name>
    <dbReference type="NCBI Taxonomy" id="402171"/>
    <lineage>
        <taxon>Bacteria</taxon>
        <taxon>Bacillati</taxon>
        <taxon>Actinomycetota</taxon>
        <taxon>Actinomycetes</taxon>
        <taxon>Micrococcales</taxon>
        <taxon>Intrasporangiaceae</taxon>
        <taxon>Lapillicoccus</taxon>
    </lineage>
</organism>
<dbReference type="PANTHER" id="PTHR34129:SF1">
    <property type="entry name" value="DUF952 DOMAIN-CONTAINING PROTEIN"/>
    <property type="match status" value="1"/>
</dbReference>
<protein>
    <submittedName>
        <fullName evidence="1">Uncharacterized protein (DUF952 family)</fullName>
    </submittedName>
</protein>
<dbReference type="Proteomes" id="UP000317893">
    <property type="component" value="Unassembled WGS sequence"/>
</dbReference>
<dbReference type="PANTHER" id="PTHR34129">
    <property type="entry name" value="BLR1139 PROTEIN"/>
    <property type="match status" value="1"/>
</dbReference>
<keyword evidence="2" id="KW-1185">Reference proteome</keyword>
<dbReference type="EMBL" id="VFMN01000001">
    <property type="protein sequence ID" value="TQJ10996.1"/>
    <property type="molecule type" value="Genomic_DNA"/>
</dbReference>
<reference evidence="1 2" key="1">
    <citation type="submission" date="2019-06" db="EMBL/GenBank/DDBJ databases">
        <title>Sequencing the genomes of 1000 actinobacteria strains.</title>
        <authorList>
            <person name="Klenk H.-P."/>
        </authorList>
    </citation>
    <scope>NUCLEOTIDE SEQUENCE [LARGE SCALE GENOMIC DNA]</scope>
    <source>
        <strain evidence="1 2">DSM 18607</strain>
    </source>
</reference>
<dbReference type="AlphaFoldDB" id="A0A542E6W4"/>